<dbReference type="InterPro" id="IPR004590">
    <property type="entry name" value="ssDNA_annealing_RecT"/>
</dbReference>
<evidence type="ECO:0000313" key="1">
    <source>
        <dbReference type="EMBL" id="WXL23949.1"/>
    </source>
</evidence>
<dbReference type="InterPro" id="IPR018330">
    <property type="entry name" value="RecT_fam"/>
</dbReference>
<accession>A0ABZ2RFF4</accession>
<dbReference type="NCBIfam" id="TIGR00616">
    <property type="entry name" value="rect"/>
    <property type="match status" value="1"/>
</dbReference>
<sequence length="305" mass="33456">MSNAIATITNDIYGTRDSFAAVLTDQSINFDREAGFAIQAISANDYITKVASNNRQSVVNAIANIAAIGISLNPATKQAYLVPRDGKICLDISYMGLMDLAIASGSIRWAKAELVYATDSFELNGYDNPPAHKYNPFSQDRGEIVGVYVVAKTADGDYLTDTMTLAEVYAIRDRSSAWKAWVKDKKKCPWVTDEGEMIKKTMVKRASKYWPMTPRLEQAIHHLNTDAGEGIDLTGKQAANPDFTASWVEKVNASESAEVLQMVWKQAVESARGAGDKQAYELIKAAVLERQAYLKNNAPIEGVAQ</sequence>
<evidence type="ECO:0000313" key="2">
    <source>
        <dbReference type="Proteomes" id="UP001476583"/>
    </source>
</evidence>
<organism evidence="1 2">
    <name type="scientific">Ectopseudomonas mendocina</name>
    <name type="common">Pseudomonas mendocina</name>
    <dbReference type="NCBI Taxonomy" id="300"/>
    <lineage>
        <taxon>Bacteria</taxon>
        <taxon>Pseudomonadati</taxon>
        <taxon>Pseudomonadota</taxon>
        <taxon>Gammaproteobacteria</taxon>
        <taxon>Pseudomonadales</taxon>
        <taxon>Pseudomonadaceae</taxon>
        <taxon>Ectopseudomonas</taxon>
    </lineage>
</organism>
<proteinExistence type="predicted"/>
<gene>
    <name evidence="1" type="ORF">WG219_11340</name>
</gene>
<name>A0ABZ2RFF4_ECTME</name>
<dbReference type="Proteomes" id="UP001476583">
    <property type="component" value="Chromosome"/>
</dbReference>
<keyword evidence="2" id="KW-1185">Reference proteome</keyword>
<dbReference type="Pfam" id="PF03837">
    <property type="entry name" value="RecT"/>
    <property type="match status" value="1"/>
</dbReference>
<reference evidence="1 2" key="1">
    <citation type="submission" date="2024-03" db="EMBL/GenBank/DDBJ databases">
        <title>Complete genome of BD2.</title>
        <authorList>
            <person name="Cao G."/>
        </authorList>
    </citation>
    <scope>NUCLEOTIDE SEQUENCE [LARGE SCALE GENOMIC DNA]</scope>
    <source>
        <strain evidence="1 2">BD2</strain>
    </source>
</reference>
<dbReference type="EMBL" id="CP148074">
    <property type="protein sequence ID" value="WXL23949.1"/>
    <property type="molecule type" value="Genomic_DNA"/>
</dbReference>
<protein>
    <submittedName>
        <fullName evidence="1">Recombinase RecT</fullName>
    </submittedName>
</protein>